<organism evidence="2">
    <name type="scientific">Lygus hesperus</name>
    <name type="common">Western plant bug</name>
    <dbReference type="NCBI Taxonomy" id="30085"/>
    <lineage>
        <taxon>Eukaryota</taxon>
        <taxon>Metazoa</taxon>
        <taxon>Ecdysozoa</taxon>
        <taxon>Arthropoda</taxon>
        <taxon>Hexapoda</taxon>
        <taxon>Insecta</taxon>
        <taxon>Pterygota</taxon>
        <taxon>Neoptera</taxon>
        <taxon>Paraneoptera</taxon>
        <taxon>Hemiptera</taxon>
        <taxon>Heteroptera</taxon>
        <taxon>Panheteroptera</taxon>
        <taxon>Cimicomorpha</taxon>
        <taxon>Miridae</taxon>
        <taxon>Mirini</taxon>
        <taxon>Lygus</taxon>
    </lineage>
</organism>
<keyword evidence="2" id="KW-0251">Elongation factor</keyword>
<reference evidence="2" key="2">
    <citation type="submission" date="2014-07" db="EMBL/GenBank/DDBJ databases">
        <authorList>
            <person name="Hull J."/>
        </authorList>
    </citation>
    <scope>NUCLEOTIDE SEQUENCE</scope>
</reference>
<name>A0A0A9WZ06_LYGHE</name>
<dbReference type="EMBL" id="GBHO01030973">
    <property type="protein sequence ID" value="JAG12631.1"/>
    <property type="molecule type" value="Transcribed_RNA"/>
</dbReference>
<proteinExistence type="predicted"/>
<dbReference type="Pfam" id="PF16087">
    <property type="entry name" value="DUF4817"/>
    <property type="match status" value="1"/>
</dbReference>
<feature type="domain" description="DUF4817" evidence="1">
    <location>
        <begin position="37"/>
        <end position="92"/>
    </location>
</feature>
<accession>A0A0A9WZ06</accession>
<feature type="non-terminal residue" evidence="2">
    <location>
        <position position="106"/>
    </location>
</feature>
<protein>
    <submittedName>
        <fullName evidence="2">Elongation factor P</fullName>
    </submittedName>
</protein>
<dbReference type="AlphaFoldDB" id="A0A0A9WZ06"/>
<gene>
    <name evidence="2" type="primary">efp_3</name>
    <name evidence="2" type="ORF">CM83_104431</name>
</gene>
<evidence type="ECO:0000313" key="2">
    <source>
        <dbReference type="EMBL" id="JAG12631.1"/>
    </source>
</evidence>
<feature type="non-terminal residue" evidence="2">
    <location>
        <position position="1"/>
    </location>
</feature>
<dbReference type="InterPro" id="IPR032135">
    <property type="entry name" value="DUF4817"/>
</dbReference>
<evidence type="ECO:0000259" key="1">
    <source>
        <dbReference type="Pfam" id="PF16087"/>
    </source>
</evidence>
<dbReference type="GO" id="GO:0003746">
    <property type="term" value="F:translation elongation factor activity"/>
    <property type="evidence" value="ECO:0007669"/>
    <property type="project" value="UniProtKB-KW"/>
</dbReference>
<reference evidence="2" key="1">
    <citation type="journal article" date="2014" name="PLoS ONE">
        <title>Transcriptome-Based Identification of ABC Transporters in the Western Tarnished Plant Bug Lygus hesperus.</title>
        <authorList>
            <person name="Hull J.J."/>
            <person name="Chaney K."/>
            <person name="Geib S.M."/>
            <person name="Fabrick J.A."/>
            <person name="Brent C.S."/>
            <person name="Walsh D."/>
            <person name="Lavine L.C."/>
        </authorList>
    </citation>
    <scope>NUCLEOTIDE SEQUENCE</scope>
</reference>
<sequence length="106" mass="11903">LIRRGRSPIFASPACQAGDCSAWLVRCSLVAIMLWTKEERVFAVEAFFSNGRSVVATQRAFRAHFEIHPNGPVPGRNSILMWVDTFRETGNVVKDRSGRPRTSRTP</sequence>
<keyword evidence="2" id="KW-0648">Protein biosynthesis</keyword>